<protein>
    <submittedName>
        <fullName evidence="2">Uncharacterized protein</fullName>
    </submittedName>
</protein>
<keyword evidence="1" id="KW-0472">Membrane</keyword>
<feature type="transmembrane region" description="Helical" evidence="1">
    <location>
        <begin position="66"/>
        <end position="84"/>
    </location>
</feature>
<reference evidence="2 3" key="1">
    <citation type="submission" date="2018-11" db="EMBL/GenBank/DDBJ databases">
        <authorList>
            <consortium name="Pathogen Informatics"/>
        </authorList>
    </citation>
    <scope>NUCLEOTIDE SEQUENCE [LARGE SCALE GENOMIC DNA]</scope>
    <source>
        <strain evidence="2 3">NCTC12929</strain>
    </source>
</reference>
<keyword evidence="1" id="KW-1133">Transmembrane helix</keyword>
<dbReference type="EMBL" id="UYIV01000001">
    <property type="protein sequence ID" value="VDH02922.1"/>
    <property type="molecule type" value="Genomic_DNA"/>
</dbReference>
<sequence>MPNCSNCGKYIQPTEVYRRQMYVGKTNRVNYGKRVTFGNSNHYRMQNVCAKCARELDQEYERSKSVKGCIVLVILIIIVLYFILN</sequence>
<evidence type="ECO:0000313" key="3">
    <source>
        <dbReference type="Proteomes" id="UP000270205"/>
    </source>
</evidence>
<accession>A0A7Z8YN07</accession>
<dbReference type="AlphaFoldDB" id="A0A7Z8YN07"/>
<keyword evidence="1" id="KW-0812">Transmembrane</keyword>
<comment type="caution">
    <text evidence="2">The sequence shown here is derived from an EMBL/GenBank/DDBJ whole genome shotgun (WGS) entry which is preliminary data.</text>
</comment>
<dbReference type="Proteomes" id="UP000270205">
    <property type="component" value="Unassembled WGS sequence"/>
</dbReference>
<gene>
    <name evidence="2" type="ORF">NCTC12929_00319</name>
</gene>
<name>A0A7Z8YN07_9FLAO</name>
<organism evidence="2 3">
    <name type="scientific">Bergeyella zoohelcum</name>
    <dbReference type="NCBI Taxonomy" id="1015"/>
    <lineage>
        <taxon>Bacteria</taxon>
        <taxon>Pseudomonadati</taxon>
        <taxon>Bacteroidota</taxon>
        <taxon>Flavobacteriia</taxon>
        <taxon>Flavobacteriales</taxon>
        <taxon>Weeksellaceae</taxon>
        <taxon>Bergeyella</taxon>
    </lineage>
</organism>
<evidence type="ECO:0000256" key="1">
    <source>
        <dbReference type="SAM" id="Phobius"/>
    </source>
</evidence>
<proteinExistence type="predicted"/>
<evidence type="ECO:0000313" key="2">
    <source>
        <dbReference type="EMBL" id="VDH02922.1"/>
    </source>
</evidence>